<proteinExistence type="predicted"/>
<sequence length="136" mass="15042">MKMKFMLATILFLLMSNSYAQEIKFETQKIDYGTVSQNSDGTRHFSFTNTGSAPLIIQNAQKSCGCTVPTWPKEPIMPGESAKITVKYNTTKLGAFSKYVTITSNDTKTPSTRLQIVGTIVQEAPAVPLKDHTVFK</sequence>
<protein>
    <submittedName>
        <fullName evidence="2">DUF1573 domain-containing protein</fullName>
    </submittedName>
</protein>
<dbReference type="KEGG" id="aup:AsAng_0036400"/>
<keyword evidence="1" id="KW-0732">Signal</keyword>
<dbReference type="NCBIfam" id="NF012200">
    <property type="entry name" value="choice_anch_D"/>
    <property type="match status" value="1"/>
</dbReference>
<dbReference type="Gene3D" id="2.60.40.10">
    <property type="entry name" value="Immunoglobulins"/>
    <property type="match status" value="1"/>
</dbReference>
<feature type="chain" id="PRO_5038123726" evidence="1">
    <location>
        <begin position="21"/>
        <end position="136"/>
    </location>
</feature>
<dbReference type="PANTHER" id="PTHR37833">
    <property type="entry name" value="LIPOPROTEIN-RELATED"/>
    <property type="match status" value="1"/>
</dbReference>
<dbReference type="InterPro" id="IPR013783">
    <property type="entry name" value="Ig-like_fold"/>
</dbReference>
<name>A0A915YH27_9BACT</name>
<dbReference type="Proteomes" id="UP001060919">
    <property type="component" value="Chromosome"/>
</dbReference>
<feature type="signal peptide" evidence="1">
    <location>
        <begin position="1"/>
        <end position="20"/>
    </location>
</feature>
<dbReference type="AlphaFoldDB" id="A0A915YH27"/>
<evidence type="ECO:0000313" key="2">
    <source>
        <dbReference type="EMBL" id="BDS12915.1"/>
    </source>
</evidence>
<keyword evidence="3" id="KW-1185">Reference proteome</keyword>
<accession>A0A915YH27</accession>
<dbReference type="InterPro" id="IPR011467">
    <property type="entry name" value="DUF1573"/>
</dbReference>
<dbReference type="Pfam" id="PF07610">
    <property type="entry name" value="DUF1573"/>
    <property type="match status" value="1"/>
</dbReference>
<reference evidence="2" key="1">
    <citation type="submission" date="2022-09" db="EMBL/GenBank/DDBJ databases">
        <title>Aureispira anguillicida sp. nov., isolated from Leptocephalus of Japanese eel Anguilla japonica.</title>
        <authorList>
            <person name="Yuasa K."/>
            <person name="Mekata T."/>
            <person name="Ikunari K."/>
        </authorList>
    </citation>
    <scope>NUCLEOTIDE SEQUENCE</scope>
    <source>
        <strain evidence="2">EL160426</strain>
    </source>
</reference>
<dbReference type="PANTHER" id="PTHR37833:SF1">
    <property type="entry name" value="SIGNAL PEPTIDE PROTEIN"/>
    <property type="match status" value="1"/>
</dbReference>
<gene>
    <name evidence="2" type="ORF">AsAng_0036400</name>
</gene>
<evidence type="ECO:0000256" key="1">
    <source>
        <dbReference type="SAM" id="SignalP"/>
    </source>
</evidence>
<organism evidence="2 3">
    <name type="scientific">Aureispira anguillae</name>
    <dbReference type="NCBI Taxonomy" id="2864201"/>
    <lineage>
        <taxon>Bacteria</taxon>
        <taxon>Pseudomonadati</taxon>
        <taxon>Bacteroidota</taxon>
        <taxon>Saprospiria</taxon>
        <taxon>Saprospirales</taxon>
        <taxon>Saprospiraceae</taxon>
        <taxon>Aureispira</taxon>
    </lineage>
</organism>
<evidence type="ECO:0000313" key="3">
    <source>
        <dbReference type="Proteomes" id="UP001060919"/>
    </source>
</evidence>
<dbReference type="RefSeq" id="WP_264788255.1">
    <property type="nucleotide sequence ID" value="NZ_AP026867.1"/>
</dbReference>
<dbReference type="EMBL" id="AP026867">
    <property type="protein sequence ID" value="BDS12915.1"/>
    <property type="molecule type" value="Genomic_DNA"/>
</dbReference>